<dbReference type="HOGENOM" id="CLU_1337981_0_0_1"/>
<feature type="compositionally biased region" description="Polar residues" evidence="1">
    <location>
        <begin position="69"/>
        <end position="85"/>
    </location>
</feature>
<keyword evidence="3" id="KW-1185">Reference proteome</keyword>
<dbReference type="EMBL" id="KN831983">
    <property type="protein sequence ID" value="KIO02141.1"/>
    <property type="molecule type" value="Genomic_DNA"/>
</dbReference>
<organism evidence="2 3">
    <name type="scientific">Pisolithus tinctorius Marx 270</name>
    <dbReference type="NCBI Taxonomy" id="870435"/>
    <lineage>
        <taxon>Eukaryota</taxon>
        <taxon>Fungi</taxon>
        <taxon>Dikarya</taxon>
        <taxon>Basidiomycota</taxon>
        <taxon>Agaricomycotina</taxon>
        <taxon>Agaricomycetes</taxon>
        <taxon>Agaricomycetidae</taxon>
        <taxon>Boletales</taxon>
        <taxon>Sclerodermatineae</taxon>
        <taxon>Pisolithaceae</taxon>
        <taxon>Pisolithus</taxon>
    </lineage>
</organism>
<feature type="compositionally biased region" description="Low complexity" evidence="1">
    <location>
        <begin position="86"/>
        <end position="96"/>
    </location>
</feature>
<reference evidence="2 3" key="1">
    <citation type="submission" date="2014-04" db="EMBL/GenBank/DDBJ databases">
        <authorList>
            <consortium name="DOE Joint Genome Institute"/>
            <person name="Kuo A."/>
            <person name="Kohler A."/>
            <person name="Costa M.D."/>
            <person name="Nagy L.G."/>
            <person name="Floudas D."/>
            <person name="Copeland A."/>
            <person name="Barry K.W."/>
            <person name="Cichocki N."/>
            <person name="Veneault-Fourrey C."/>
            <person name="LaButti K."/>
            <person name="Lindquist E.A."/>
            <person name="Lipzen A."/>
            <person name="Lundell T."/>
            <person name="Morin E."/>
            <person name="Murat C."/>
            <person name="Sun H."/>
            <person name="Tunlid A."/>
            <person name="Henrissat B."/>
            <person name="Grigoriev I.V."/>
            <person name="Hibbett D.S."/>
            <person name="Martin F."/>
            <person name="Nordberg H.P."/>
            <person name="Cantor M.N."/>
            <person name="Hua S.X."/>
        </authorList>
    </citation>
    <scope>NUCLEOTIDE SEQUENCE [LARGE SCALE GENOMIC DNA]</scope>
    <source>
        <strain evidence="2 3">Marx 270</strain>
    </source>
</reference>
<evidence type="ECO:0000313" key="2">
    <source>
        <dbReference type="EMBL" id="KIO02141.1"/>
    </source>
</evidence>
<feature type="region of interest" description="Disordered" evidence="1">
    <location>
        <begin position="1"/>
        <end position="53"/>
    </location>
</feature>
<sequence>MSVGSLMDRLASVQLHDSPSAQPNPSHPPAPRQPPGPPKPEPCTMTSRPAVQASQLSATLLPASVSASSTAPRTVTSRPAVQASQLSATPLPASVSASSTTTQQIVGWDQDMHSPIIYSHTRTLCGIAQTQYFYSIPPAQMHRRIHTLGAHATRYLAVHGYTHSAIDMIIDALNSSDSEHTFALTLSQQGMVLVEGEYLWYLIHM</sequence>
<dbReference type="InParanoid" id="A0A0C3P3U7"/>
<evidence type="ECO:0000256" key="1">
    <source>
        <dbReference type="SAM" id="MobiDB-lite"/>
    </source>
</evidence>
<name>A0A0C3P3U7_PISTI</name>
<reference evidence="3" key="2">
    <citation type="submission" date="2015-01" db="EMBL/GenBank/DDBJ databases">
        <title>Evolutionary Origins and Diversification of the Mycorrhizal Mutualists.</title>
        <authorList>
            <consortium name="DOE Joint Genome Institute"/>
            <consortium name="Mycorrhizal Genomics Consortium"/>
            <person name="Kohler A."/>
            <person name="Kuo A."/>
            <person name="Nagy L.G."/>
            <person name="Floudas D."/>
            <person name="Copeland A."/>
            <person name="Barry K.W."/>
            <person name="Cichocki N."/>
            <person name="Veneault-Fourrey C."/>
            <person name="LaButti K."/>
            <person name="Lindquist E.A."/>
            <person name="Lipzen A."/>
            <person name="Lundell T."/>
            <person name="Morin E."/>
            <person name="Murat C."/>
            <person name="Riley R."/>
            <person name="Ohm R."/>
            <person name="Sun H."/>
            <person name="Tunlid A."/>
            <person name="Henrissat B."/>
            <person name="Grigoriev I.V."/>
            <person name="Hibbett D.S."/>
            <person name="Martin F."/>
        </authorList>
    </citation>
    <scope>NUCLEOTIDE SEQUENCE [LARGE SCALE GENOMIC DNA]</scope>
    <source>
        <strain evidence="3">Marx 270</strain>
    </source>
</reference>
<feature type="compositionally biased region" description="Pro residues" evidence="1">
    <location>
        <begin position="25"/>
        <end position="41"/>
    </location>
</feature>
<dbReference type="Proteomes" id="UP000054217">
    <property type="component" value="Unassembled WGS sequence"/>
</dbReference>
<feature type="region of interest" description="Disordered" evidence="1">
    <location>
        <begin position="69"/>
        <end position="96"/>
    </location>
</feature>
<gene>
    <name evidence="2" type="ORF">M404DRAFT_28081</name>
</gene>
<dbReference type="AlphaFoldDB" id="A0A0C3P3U7"/>
<protein>
    <submittedName>
        <fullName evidence="2">Uncharacterized protein</fullName>
    </submittedName>
</protein>
<evidence type="ECO:0000313" key="3">
    <source>
        <dbReference type="Proteomes" id="UP000054217"/>
    </source>
</evidence>
<proteinExistence type="predicted"/>
<accession>A0A0C3P3U7</accession>